<dbReference type="Gene3D" id="3.40.50.10540">
    <property type="entry name" value="Crotonobetainyl-coa:carnitine coa-transferase, domain 1"/>
    <property type="match status" value="1"/>
</dbReference>
<protein>
    <submittedName>
        <fullName evidence="2">Crotonobetainyl-CoA:carnitine CoA-transferase CaiB-like acyl-CoA transferase</fullName>
    </submittedName>
</protein>
<keyword evidence="3" id="KW-1185">Reference proteome</keyword>
<organism evidence="2 3">
    <name type="scientific">Ancylobacter tetraedralis</name>
    <dbReference type="NCBI Taxonomy" id="217068"/>
    <lineage>
        <taxon>Bacteria</taxon>
        <taxon>Pseudomonadati</taxon>
        <taxon>Pseudomonadota</taxon>
        <taxon>Alphaproteobacteria</taxon>
        <taxon>Hyphomicrobiales</taxon>
        <taxon>Xanthobacteraceae</taxon>
        <taxon>Ancylobacter</taxon>
    </lineage>
</organism>
<evidence type="ECO:0000313" key="3">
    <source>
        <dbReference type="Proteomes" id="UP000533469"/>
    </source>
</evidence>
<dbReference type="InterPro" id="IPR044855">
    <property type="entry name" value="CoA-Trfase_III_dom3_sf"/>
</dbReference>
<sequence>MTVGALKGLKVIEFSQMIMGPCTGLILADLGADVVKVEPVKGDRTRYLPGLAAGFFDTFSRNKRSIALDMKSEEGMDIVRKLVSDCDVVIENFRPGMMADLGLGYDDLREFNPGLIYCSLKGFLPGPYEHRTALDEVVQMMGGLAYMTGLPGRPLRTGASVNDIMGAMFGVIGIQNALLERRRTGNGQQVQSSLFENTAFLMAPAMLAEVITGEPATPFAITERPWPAYDLFDLADGSKLFVGIVGDEQWRAFCQAFGFEAWLSDPDFATNHLRQKARSRILPAIREAFLSRDAADVASTVERIGLPFAPLRTPIDLLDDVHLNESGAMIPMQLQSGIASKLPALPLILDGQRLTGTTPAPTVGEHSRDVLRALHFDEAAIEALLSSGKVAAPALAGQRTTEGAR</sequence>
<name>A0A839Z7Q8_9HYPH</name>
<dbReference type="Gene3D" id="3.30.1540.10">
    <property type="entry name" value="formyl-coa transferase, domain 3"/>
    <property type="match status" value="1"/>
</dbReference>
<proteinExistence type="predicted"/>
<accession>A0A839Z7Q8</accession>
<gene>
    <name evidence="2" type="ORF">FHS55_001770</name>
</gene>
<dbReference type="EMBL" id="JACICD010000003">
    <property type="protein sequence ID" value="MBB3771171.1"/>
    <property type="molecule type" value="Genomic_DNA"/>
</dbReference>
<keyword evidence="1 2" id="KW-0808">Transferase</keyword>
<dbReference type="InterPro" id="IPR003673">
    <property type="entry name" value="CoA-Trfase_fam_III"/>
</dbReference>
<dbReference type="SUPFAM" id="SSF89796">
    <property type="entry name" value="CoA-transferase family III (CaiB/BaiF)"/>
    <property type="match status" value="1"/>
</dbReference>
<dbReference type="Pfam" id="PF02515">
    <property type="entry name" value="CoA_transf_3"/>
    <property type="match status" value="1"/>
</dbReference>
<dbReference type="PANTHER" id="PTHR48207">
    <property type="entry name" value="SUCCINATE--HYDROXYMETHYLGLUTARATE COA-TRANSFERASE"/>
    <property type="match status" value="1"/>
</dbReference>
<evidence type="ECO:0000256" key="1">
    <source>
        <dbReference type="ARBA" id="ARBA00022679"/>
    </source>
</evidence>
<comment type="caution">
    <text evidence="2">The sequence shown here is derived from an EMBL/GenBank/DDBJ whole genome shotgun (WGS) entry which is preliminary data.</text>
</comment>
<dbReference type="Proteomes" id="UP000533469">
    <property type="component" value="Unassembled WGS sequence"/>
</dbReference>
<dbReference type="PANTHER" id="PTHR48207:SF3">
    <property type="entry name" value="SUCCINATE--HYDROXYMETHYLGLUTARATE COA-TRANSFERASE"/>
    <property type="match status" value="1"/>
</dbReference>
<dbReference type="RefSeq" id="WP_183189360.1">
    <property type="nucleotide sequence ID" value="NZ_JACICD010000003.1"/>
</dbReference>
<dbReference type="InterPro" id="IPR023606">
    <property type="entry name" value="CoA-Trfase_III_dom_1_sf"/>
</dbReference>
<dbReference type="InterPro" id="IPR050483">
    <property type="entry name" value="CoA-transferase_III_domain"/>
</dbReference>
<reference evidence="2 3" key="1">
    <citation type="submission" date="2020-08" db="EMBL/GenBank/DDBJ databases">
        <title>Genomic Encyclopedia of Type Strains, Phase IV (KMG-IV): sequencing the most valuable type-strain genomes for metagenomic binning, comparative biology and taxonomic classification.</title>
        <authorList>
            <person name="Goeker M."/>
        </authorList>
    </citation>
    <scope>NUCLEOTIDE SEQUENCE [LARGE SCALE GENOMIC DNA]</scope>
    <source>
        <strain evidence="2 3">DSM 5895</strain>
    </source>
</reference>
<evidence type="ECO:0000313" key="2">
    <source>
        <dbReference type="EMBL" id="MBB3771171.1"/>
    </source>
</evidence>
<dbReference type="GO" id="GO:0008410">
    <property type="term" value="F:CoA-transferase activity"/>
    <property type="evidence" value="ECO:0007669"/>
    <property type="project" value="TreeGrafter"/>
</dbReference>
<dbReference type="AlphaFoldDB" id="A0A839Z7Q8"/>